<evidence type="ECO:0000256" key="5">
    <source>
        <dbReference type="ARBA" id="ARBA00023141"/>
    </source>
</evidence>
<protein>
    <recommendedName>
        <fullName evidence="2 7">Shikimate dehydrogenase (NADP(+))</fullName>
        <shortName evidence="7">SDH</shortName>
        <ecNumber evidence="2 7">1.1.1.25</ecNumber>
    </recommendedName>
</protein>
<dbReference type="Gene3D" id="3.40.50.10860">
    <property type="entry name" value="Leucine Dehydrogenase, chain A, domain 1"/>
    <property type="match status" value="1"/>
</dbReference>
<name>A0ABW8YIW2_9SPHN</name>
<comment type="subunit">
    <text evidence="7">Homodimer.</text>
</comment>
<dbReference type="RefSeq" id="WP_408077162.1">
    <property type="nucleotide sequence ID" value="NZ_JBELQC010000001.1"/>
</dbReference>
<keyword evidence="4 7" id="KW-0560">Oxidoreductase</keyword>
<dbReference type="InterPro" id="IPR041121">
    <property type="entry name" value="SDH_C"/>
</dbReference>
<feature type="domain" description="SDH C-terminal" evidence="10">
    <location>
        <begin position="242"/>
        <end position="265"/>
    </location>
</feature>
<evidence type="ECO:0000256" key="1">
    <source>
        <dbReference type="ARBA" id="ARBA00004871"/>
    </source>
</evidence>
<comment type="function">
    <text evidence="7">Involved in the biosynthesis of the chorismate, which leads to the biosynthesis of aromatic amino acids. Catalyzes the reversible NADPH linked reduction of 3-dehydroshikimate (DHSA) to yield shikimate (SA).</text>
</comment>
<feature type="binding site" evidence="7">
    <location>
        <position position="219"/>
    </location>
    <ligand>
        <name>NADP(+)</name>
        <dbReference type="ChEBI" id="CHEBI:58349"/>
    </ligand>
</feature>
<dbReference type="PANTHER" id="PTHR21089">
    <property type="entry name" value="SHIKIMATE DEHYDROGENASE"/>
    <property type="match status" value="1"/>
</dbReference>
<evidence type="ECO:0000259" key="8">
    <source>
        <dbReference type="Pfam" id="PF01488"/>
    </source>
</evidence>
<feature type="binding site" evidence="7">
    <location>
        <position position="95"/>
    </location>
    <ligand>
        <name>shikimate</name>
        <dbReference type="ChEBI" id="CHEBI:36208"/>
    </ligand>
</feature>
<feature type="domain" description="Shikimate dehydrogenase substrate binding N-terminal" evidence="9">
    <location>
        <begin position="14"/>
        <end position="97"/>
    </location>
</feature>
<evidence type="ECO:0000256" key="7">
    <source>
        <dbReference type="HAMAP-Rule" id="MF_00222"/>
    </source>
</evidence>
<sequence length="276" mass="28930">MTLRQSSGQAHAEVIGDPIAHSKSPLIHGFWIERLGIDARYDKTLVTAEGLGDFFASRRDDPDWRGCNITVPHKVAALDHVPDPGGVRETIGAINTVFRGEDGALIGTNTDAAGFYAPIAEFDLEGAPVAVVGAGGAARAVLFALARAGVERVTILNRSPLKAMGLLATFGLKGDAVPLDAPIPPVALLVNASSLGMVGQPPLELDLSNLPDDALVYDAVYAPLETGLLAAARARELETVDGLEMLIGQAALAFELFFGTPAPREHDAELRALLTA</sequence>
<feature type="binding site" evidence="7">
    <location>
        <position position="221"/>
    </location>
    <ligand>
        <name>shikimate</name>
        <dbReference type="ChEBI" id="CHEBI:36208"/>
    </ligand>
</feature>
<comment type="caution">
    <text evidence="7">Lacks conserved residue(s) required for the propagation of feature annotation.</text>
</comment>
<feature type="binding site" evidence="7">
    <location>
        <position position="249"/>
    </location>
    <ligand>
        <name>shikimate</name>
        <dbReference type="ChEBI" id="CHEBI:36208"/>
    </ligand>
</feature>
<feature type="binding site" evidence="7">
    <location>
        <begin position="133"/>
        <end position="137"/>
    </location>
    <ligand>
        <name>NADP(+)</name>
        <dbReference type="ChEBI" id="CHEBI:58349"/>
    </ligand>
</feature>
<keyword evidence="5 7" id="KW-0057">Aromatic amino acid biosynthesis</keyword>
<comment type="pathway">
    <text evidence="1 7">Metabolic intermediate biosynthesis; chorismate biosynthesis; chorismate from D-erythrose 4-phosphate and phosphoenolpyruvate: step 4/7.</text>
</comment>
<feature type="binding site" evidence="7">
    <location>
        <position position="242"/>
    </location>
    <ligand>
        <name>NADP(+)</name>
        <dbReference type="ChEBI" id="CHEBI:58349"/>
    </ligand>
</feature>
<comment type="similarity">
    <text evidence="7">Belongs to the shikimate dehydrogenase family.</text>
</comment>
<feature type="binding site" evidence="7">
    <location>
        <position position="70"/>
    </location>
    <ligand>
        <name>shikimate</name>
        <dbReference type="ChEBI" id="CHEBI:36208"/>
    </ligand>
</feature>
<accession>A0ABW8YIW2</accession>
<dbReference type="EC" id="1.1.1.25" evidence="2 7"/>
<dbReference type="SUPFAM" id="SSF51735">
    <property type="entry name" value="NAD(P)-binding Rossmann-fold domains"/>
    <property type="match status" value="1"/>
</dbReference>
<keyword evidence="3 7" id="KW-0521">NADP</keyword>
<evidence type="ECO:0000256" key="4">
    <source>
        <dbReference type="ARBA" id="ARBA00023002"/>
    </source>
</evidence>
<dbReference type="Pfam" id="PF01488">
    <property type="entry name" value="Shikimate_DH"/>
    <property type="match status" value="1"/>
</dbReference>
<comment type="catalytic activity">
    <reaction evidence="6 7">
        <text>shikimate + NADP(+) = 3-dehydroshikimate + NADPH + H(+)</text>
        <dbReference type="Rhea" id="RHEA:17737"/>
        <dbReference type="ChEBI" id="CHEBI:15378"/>
        <dbReference type="ChEBI" id="CHEBI:16630"/>
        <dbReference type="ChEBI" id="CHEBI:36208"/>
        <dbReference type="ChEBI" id="CHEBI:57783"/>
        <dbReference type="ChEBI" id="CHEBI:58349"/>
        <dbReference type="EC" id="1.1.1.25"/>
    </reaction>
</comment>
<evidence type="ECO:0000313" key="11">
    <source>
        <dbReference type="EMBL" id="MFL9840216.1"/>
    </source>
</evidence>
<dbReference type="Gene3D" id="3.40.50.720">
    <property type="entry name" value="NAD(P)-binding Rossmann-like Domain"/>
    <property type="match status" value="1"/>
</dbReference>
<dbReference type="InterPro" id="IPR006151">
    <property type="entry name" value="Shikm_DH/Glu-tRNA_Rdtase"/>
</dbReference>
<dbReference type="HAMAP" id="MF_00222">
    <property type="entry name" value="Shikimate_DH_AroE"/>
    <property type="match status" value="1"/>
</dbReference>
<dbReference type="InterPro" id="IPR046346">
    <property type="entry name" value="Aminoacid_DH-like_N_sf"/>
</dbReference>
<feature type="domain" description="Quinate/shikimate 5-dehydrogenase/glutamyl-tRNA reductase" evidence="8">
    <location>
        <begin position="123"/>
        <end position="171"/>
    </location>
</feature>
<evidence type="ECO:0000259" key="10">
    <source>
        <dbReference type="Pfam" id="PF18317"/>
    </source>
</evidence>
<dbReference type="InterPro" id="IPR036291">
    <property type="entry name" value="NAD(P)-bd_dom_sf"/>
</dbReference>
<dbReference type="Pfam" id="PF18317">
    <property type="entry name" value="SDH_C"/>
    <property type="match status" value="1"/>
</dbReference>
<dbReference type="EMBL" id="JBELQC010000001">
    <property type="protein sequence ID" value="MFL9840216.1"/>
    <property type="molecule type" value="Genomic_DNA"/>
</dbReference>
<dbReference type="SUPFAM" id="SSF53223">
    <property type="entry name" value="Aminoacid dehydrogenase-like, N-terminal domain"/>
    <property type="match status" value="1"/>
</dbReference>
<evidence type="ECO:0000256" key="6">
    <source>
        <dbReference type="ARBA" id="ARBA00049442"/>
    </source>
</evidence>
<evidence type="ECO:0000256" key="2">
    <source>
        <dbReference type="ARBA" id="ARBA00012962"/>
    </source>
</evidence>
<dbReference type="CDD" id="cd01065">
    <property type="entry name" value="NAD_bind_Shikimate_DH"/>
    <property type="match status" value="1"/>
</dbReference>
<dbReference type="PANTHER" id="PTHR21089:SF1">
    <property type="entry name" value="BIFUNCTIONAL 3-DEHYDROQUINATE DEHYDRATASE_SHIKIMATE DEHYDROGENASE, CHLOROPLASTIC"/>
    <property type="match status" value="1"/>
</dbReference>
<feature type="binding site" evidence="7">
    <location>
        <position position="111"/>
    </location>
    <ligand>
        <name>shikimate</name>
        <dbReference type="ChEBI" id="CHEBI:36208"/>
    </ligand>
</feature>
<keyword evidence="7" id="KW-0028">Amino-acid biosynthesis</keyword>
<dbReference type="GO" id="GO:0004764">
    <property type="term" value="F:shikimate 3-dehydrogenase (NADP+) activity"/>
    <property type="evidence" value="ECO:0007669"/>
    <property type="project" value="UniProtKB-EC"/>
</dbReference>
<dbReference type="Pfam" id="PF08501">
    <property type="entry name" value="Shikimate_dh_N"/>
    <property type="match status" value="1"/>
</dbReference>
<evidence type="ECO:0000256" key="3">
    <source>
        <dbReference type="ARBA" id="ARBA00022857"/>
    </source>
</evidence>
<dbReference type="Proteomes" id="UP001629244">
    <property type="component" value="Unassembled WGS sequence"/>
</dbReference>
<proteinExistence type="inferred from homology"/>
<gene>
    <name evidence="7" type="primary">aroE</name>
    <name evidence="11" type="ORF">ABS767_04510</name>
</gene>
<comment type="caution">
    <text evidence="11">The sequence shown here is derived from an EMBL/GenBank/DDBJ whole genome shotgun (WGS) entry which is preliminary data.</text>
</comment>
<feature type="binding site" evidence="7">
    <location>
        <begin position="22"/>
        <end position="24"/>
    </location>
    <ligand>
        <name>shikimate</name>
        <dbReference type="ChEBI" id="CHEBI:36208"/>
    </ligand>
</feature>
<dbReference type="InterPro" id="IPR022893">
    <property type="entry name" value="Shikimate_DH_fam"/>
</dbReference>
<keyword evidence="12" id="KW-1185">Reference proteome</keyword>
<reference evidence="11 12" key="1">
    <citation type="submission" date="2024-06" db="EMBL/GenBank/DDBJ databases">
        <authorList>
            <person name="Kaempfer P."/>
            <person name="Viver T."/>
        </authorList>
    </citation>
    <scope>NUCLEOTIDE SEQUENCE [LARGE SCALE GENOMIC DNA]</scope>
    <source>
        <strain evidence="11 12">ST-64</strain>
    </source>
</reference>
<evidence type="ECO:0000259" key="9">
    <source>
        <dbReference type="Pfam" id="PF08501"/>
    </source>
</evidence>
<organism evidence="11 12">
    <name type="scientific">Sphingomonas plantiphila</name>
    <dbReference type="NCBI Taxonomy" id="3163295"/>
    <lineage>
        <taxon>Bacteria</taxon>
        <taxon>Pseudomonadati</taxon>
        <taxon>Pseudomonadota</taxon>
        <taxon>Alphaproteobacteria</taxon>
        <taxon>Sphingomonadales</taxon>
        <taxon>Sphingomonadaceae</taxon>
        <taxon>Sphingomonas</taxon>
    </lineage>
</organism>
<evidence type="ECO:0000313" key="12">
    <source>
        <dbReference type="Proteomes" id="UP001629244"/>
    </source>
</evidence>
<feature type="active site" description="Proton acceptor" evidence="7">
    <location>
        <position position="74"/>
    </location>
</feature>
<dbReference type="InterPro" id="IPR013708">
    <property type="entry name" value="Shikimate_DH-bd_N"/>
</dbReference>